<dbReference type="OrthoDB" id="8966445at2"/>
<feature type="region of interest" description="Disordered" evidence="1">
    <location>
        <begin position="71"/>
        <end position="90"/>
    </location>
</feature>
<evidence type="ECO:0000256" key="1">
    <source>
        <dbReference type="SAM" id="MobiDB-lite"/>
    </source>
</evidence>
<dbReference type="AlphaFoldDB" id="A0A4Q7S752"/>
<name>A0A4Q7S752_9BURK</name>
<accession>A0A4Q7S752</accession>
<proteinExistence type="predicted"/>
<evidence type="ECO:0000313" key="3">
    <source>
        <dbReference type="Proteomes" id="UP000291078"/>
    </source>
</evidence>
<feature type="compositionally biased region" description="Polar residues" evidence="1">
    <location>
        <begin position="77"/>
        <end position="90"/>
    </location>
</feature>
<organism evidence="2 3">
    <name type="scientific">Cupriavidus agavae</name>
    <dbReference type="NCBI Taxonomy" id="1001822"/>
    <lineage>
        <taxon>Bacteria</taxon>
        <taxon>Pseudomonadati</taxon>
        <taxon>Pseudomonadota</taxon>
        <taxon>Betaproteobacteria</taxon>
        <taxon>Burkholderiales</taxon>
        <taxon>Burkholderiaceae</taxon>
        <taxon>Cupriavidus</taxon>
    </lineage>
</organism>
<dbReference type="Proteomes" id="UP000291078">
    <property type="component" value="Unassembled WGS sequence"/>
</dbReference>
<protein>
    <submittedName>
        <fullName evidence="2">Uncharacterized protein</fullName>
    </submittedName>
</protein>
<gene>
    <name evidence="2" type="ORF">EV147_0513</name>
</gene>
<dbReference type="EMBL" id="SGXM01000001">
    <property type="protein sequence ID" value="RZT41520.1"/>
    <property type="molecule type" value="Genomic_DNA"/>
</dbReference>
<dbReference type="RefSeq" id="WP_130389549.1">
    <property type="nucleotide sequence ID" value="NZ_SGXM01000001.1"/>
</dbReference>
<comment type="caution">
    <text evidence="2">The sequence shown here is derived from an EMBL/GenBank/DDBJ whole genome shotgun (WGS) entry which is preliminary data.</text>
</comment>
<reference evidence="2 3" key="1">
    <citation type="journal article" date="2015" name="Stand. Genomic Sci.">
        <title>Genomic Encyclopedia of Bacterial and Archaeal Type Strains, Phase III: the genomes of soil and plant-associated and newly described type strains.</title>
        <authorList>
            <person name="Whitman W.B."/>
            <person name="Woyke T."/>
            <person name="Klenk H.P."/>
            <person name="Zhou Y."/>
            <person name="Lilburn T.G."/>
            <person name="Beck B.J."/>
            <person name="De Vos P."/>
            <person name="Vandamme P."/>
            <person name="Eisen J.A."/>
            <person name="Garrity G."/>
            <person name="Hugenholtz P."/>
            <person name="Kyrpides N.C."/>
        </authorList>
    </citation>
    <scope>NUCLEOTIDE SEQUENCE [LARGE SCALE GENOMIC DNA]</scope>
    <source>
        <strain evidence="2 3">ASC-9842</strain>
    </source>
</reference>
<sequence>MSTLTILDLSSTATLDAHGMKSVRGGLGLIAPWTSVYAPVKLSFDSSLKIDQQNQQMQSVNNAFANGSAFQEHMRNTVDTNQSATNNVWR</sequence>
<evidence type="ECO:0000313" key="2">
    <source>
        <dbReference type="EMBL" id="RZT41520.1"/>
    </source>
</evidence>
<keyword evidence="3" id="KW-1185">Reference proteome</keyword>